<dbReference type="Gene3D" id="3.40.50.2000">
    <property type="entry name" value="Glycogen Phosphorylase B"/>
    <property type="match status" value="2"/>
</dbReference>
<evidence type="ECO:0000313" key="6">
    <source>
        <dbReference type="EMBL" id="AZA12602.1"/>
    </source>
</evidence>
<dbReference type="Pfam" id="PF13439">
    <property type="entry name" value="Glyco_transf_4"/>
    <property type="match status" value="1"/>
</dbReference>
<protein>
    <submittedName>
        <fullName evidence="6">GDP-mannose-dependent alpha-(1-6)-phosphatidylinositol monomannoside mannosyltransferase</fullName>
    </submittedName>
</protein>
<organism evidence="6 7">
    <name type="scientific">Corynebacterium choanae</name>
    <dbReference type="NCBI Taxonomy" id="1862358"/>
    <lineage>
        <taxon>Bacteria</taxon>
        <taxon>Bacillati</taxon>
        <taxon>Actinomycetota</taxon>
        <taxon>Actinomycetes</taxon>
        <taxon>Mycobacteriales</taxon>
        <taxon>Corynebacteriaceae</taxon>
        <taxon>Corynebacterium</taxon>
    </lineage>
</organism>
<dbReference type="SUPFAM" id="SSF53756">
    <property type="entry name" value="UDP-Glycosyltransferase/glycogen phosphorylase"/>
    <property type="match status" value="1"/>
</dbReference>
<gene>
    <name evidence="6" type="primary">pimB1</name>
    <name evidence="6" type="ORF">CCHOA_00865</name>
</gene>
<evidence type="ECO:0000256" key="3">
    <source>
        <dbReference type="ARBA" id="ARBA00022679"/>
    </source>
</evidence>
<keyword evidence="7" id="KW-1185">Reference proteome</keyword>
<reference evidence="6 7" key="1">
    <citation type="submission" date="2018-11" db="EMBL/GenBank/DDBJ databases">
        <authorList>
            <person name="Kleinhagauer T."/>
            <person name="Glaeser S.P."/>
            <person name="Spergser J."/>
            <person name="Ruckert C."/>
            <person name="Kaempfer P."/>
            <person name="Busse H.-J."/>
        </authorList>
    </citation>
    <scope>NUCLEOTIDE SEQUENCE [LARGE SCALE GENOMIC DNA]</scope>
    <source>
        <strain evidence="6 7">200CH</strain>
    </source>
</reference>
<dbReference type="GO" id="GO:0016757">
    <property type="term" value="F:glycosyltransferase activity"/>
    <property type="evidence" value="ECO:0007669"/>
    <property type="project" value="UniProtKB-KW"/>
</dbReference>
<feature type="domain" description="Glycosyl transferase family 1" evidence="4">
    <location>
        <begin position="193"/>
        <end position="350"/>
    </location>
</feature>
<dbReference type="PANTHER" id="PTHR12526">
    <property type="entry name" value="GLYCOSYLTRANSFERASE"/>
    <property type="match status" value="1"/>
</dbReference>
<dbReference type="Proteomes" id="UP000269019">
    <property type="component" value="Chromosome"/>
</dbReference>
<dbReference type="EMBL" id="CP033896">
    <property type="protein sequence ID" value="AZA12602.1"/>
    <property type="molecule type" value="Genomic_DNA"/>
</dbReference>
<feature type="domain" description="Glycosyltransferase subfamily 4-like N-terminal" evidence="5">
    <location>
        <begin position="17"/>
        <end position="182"/>
    </location>
</feature>
<comment type="similarity">
    <text evidence="1">Belongs to the glycosyltransferase group 1 family. Glycosyltransferase 4 subfamily.</text>
</comment>
<dbReference type="CDD" id="cd03801">
    <property type="entry name" value="GT4_PimA-like"/>
    <property type="match status" value="1"/>
</dbReference>
<name>A0A3G6J3U4_9CORY</name>
<accession>A0A3G6J3U4</accession>
<sequence>MKILALCWRDPTHPQGGGSERYLHEVARYLHIHGHEVIYRSAAVAGQPATTRRAGVIHHRFGGKYTVYIRAVLAMVAGRFGIGPYRDVDAVIDTQNGIPFFAQLALGKPTIVLTHHCHQQQWPVAGPVLARIGWWLESQVSPRVHRHTQYVTVSAPSKAELVALGVDAHRIAIIRNGVDVSRMAEQLPLPAVDDRPLQLVCVARLVPHKQIEDALWVVQQLATQQPVQLTVVGEGWWHERLCAAADELGVAQVVRFTGFIPEAEKHAILQASDVHIMPSKKEGWGLAVTEAAMHAVPTVGYRYSGGLQDSVIDGETGLLVDTREELLDAVQTLAAHPDYRHRLGVAARNRARQFSWEETGARFLALLQRTVTRSGHLL</sequence>
<dbReference type="OrthoDB" id="9806887at2"/>
<evidence type="ECO:0000313" key="7">
    <source>
        <dbReference type="Proteomes" id="UP000269019"/>
    </source>
</evidence>
<dbReference type="RefSeq" id="WP_123925794.1">
    <property type="nucleotide sequence ID" value="NZ_CP033896.1"/>
</dbReference>
<keyword evidence="2 6" id="KW-0328">Glycosyltransferase</keyword>
<dbReference type="InterPro" id="IPR028098">
    <property type="entry name" value="Glyco_trans_4-like_N"/>
</dbReference>
<evidence type="ECO:0000256" key="1">
    <source>
        <dbReference type="ARBA" id="ARBA00009481"/>
    </source>
</evidence>
<proteinExistence type="inferred from homology"/>
<dbReference type="InterPro" id="IPR001296">
    <property type="entry name" value="Glyco_trans_1"/>
</dbReference>
<dbReference type="PANTHER" id="PTHR12526:SF640">
    <property type="entry name" value="COLANIC ACID BIOSYNTHESIS GLYCOSYLTRANSFERASE WCAL-RELATED"/>
    <property type="match status" value="1"/>
</dbReference>
<evidence type="ECO:0000256" key="2">
    <source>
        <dbReference type="ARBA" id="ARBA00022676"/>
    </source>
</evidence>
<dbReference type="KEGG" id="ccho:CCHOA_00865"/>
<dbReference type="Pfam" id="PF00534">
    <property type="entry name" value="Glycos_transf_1"/>
    <property type="match status" value="1"/>
</dbReference>
<evidence type="ECO:0000259" key="5">
    <source>
        <dbReference type="Pfam" id="PF13439"/>
    </source>
</evidence>
<dbReference type="AlphaFoldDB" id="A0A3G6J3U4"/>
<keyword evidence="3 6" id="KW-0808">Transferase</keyword>
<evidence type="ECO:0000259" key="4">
    <source>
        <dbReference type="Pfam" id="PF00534"/>
    </source>
</evidence>